<evidence type="ECO:0000313" key="9">
    <source>
        <dbReference type="Proteomes" id="UP001206983"/>
    </source>
</evidence>
<dbReference type="Pfam" id="PF00893">
    <property type="entry name" value="Multi_Drug_Res"/>
    <property type="match status" value="1"/>
</dbReference>
<dbReference type="GO" id="GO:0005886">
    <property type="term" value="C:plasma membrane"/>
    <property type="evidence" value="ECO:0007669"/>
    <property type="project" value="UniProtKB-SubCell"/>
</dbReference>
<dbReference type="EMBL" id="JTEO01000004">
    <property type="protein sequence ID" value="MCQ6962890.1"/>
    <property type="molecule type" value="Genomic_DNA"/>
</dbReference>
<evidence type="ECO:0000256" key="1">
    <source>
        <dbReference type="ARBA" id="ARBA00004651"/>
    </source>
</evidence>
<feature type="transmembrane region" description="Helical" evidence="7">
    <location>
        <begin position="29"/>
        <end position="46"/>
    </location>
</feature>
<dbReference type="InterPro" id="IPR045324">
    <property type="entry name" value="Small_multidrug_res"/>
</dbReference>
<dbReference type="PANTHER" id="PTHR30561:SF0">
    <property type="entry name" value="GUANIDINIUM EXPORTER"/>
    <property type="match status" value="1"/>
</dbReference>
<dbReference type="GO" id="GO:0022857">
    <property type="term" value="F:transmembrane transporter activity"/>
    <property type="evidence" value="ECO:0007669"/>
    <property type="project" value="InterPro"/>
</dbReference>
<dbReference type="SUPFAM" id="SSF103481">
    <property type="entry name" value="Multidrug resistance efflux transporter EmrE"/>
    <property type="match status" value="1"/>
</dbReference>
<evidence type="ECO:0000313" key="8">
    <source>
        <dbReference type="EMBL" id="MCQ6962890.1"/>
    </source>
</evidence>
<evidence type="ECO:0000256" key="2">
    <source>
        <dbReference type="ARBA" id="ARBA00022448"/>
    </source>
</evidence>
<sequence>MEWVYLIIAGMFETGWAVGMKYSEGMSKLYPTAFMLTCLVISMLLLERSLRVLPIGTGYAVWTGIGIMGTTILGILLFNESANMLRILCIVMIAAGIIGLKVLSVN</sequence>
<gene>
    <name evidence="8" type="ORF">PV02_07355</name>
</gene>
<keyword evidence="9" id="KW-1185">Reference proteome</keyword>
<dbReference type="Gene3D" id="1.10.3730.20">
    <property type="match status" value="1"/>
</dbReference>
<evidence type="ECO:0000256" key="3">
    <source>
        <dbReference type="ARBA" id="ARBA00022475"/>
    </source>
</evidence>
<dbReference type="FunFam" id="1.10.3730.20:FF:000001">
    <property type="entry name" value="Quaternary ammonium compound resistance transporter SugE"/>
    <property type="match status" value="1"/>
</dbReference>
<evidence type="ECO:0000256" key="5">
    <source>
        <dbReference type="ARBA" id="ARBA00022989"/>
    </source>
</evidence>
<accession>A0AAE3HAU0</accession>
<feature type="transmembrane region" description="Helical" evidence="7">
    <location>
        <begin position="58"/>
        <end position="78"/>
    </location>
</feature>
<dbReference type="Proteomes" id="UP001206983">
    <property type="component" value="Unassembled WGS sequence"/>
</dbReference>
<dbReference type="InterPro" id="IPR037185">
    <property type="entry name" value="EmrE-like"/>
</dbReference>
<organism evidence="8 9">
    <name type="scientific">Methanolobus chelungpuianus</name>
    <dbReference type="NCBI Taxonomy" id="502115"/>
    <lineage>
        <taxon>Archaea</taxon>
        <taxon>Methanobacteriati</taxon>
        <taxon>Methanobacteriota</taxon>
        <taxon>Stenosarchaea group</taxon>
        <taxon>Methanomicrobia</taxon>
        <taxon>Methanosarcinales</taxon>
        <taxon>Methanosarcinaceae</taxon>
        <taxon>Methanolobus</taxon>
    </lineage>
</organism>
<proteinExistence type="predicted"/>
<name>A0AAE3HAU0_9EURY</name>
<feature type="transmembrane region" description="Helical" evidence="7">
    <location>
        <begin position="84"/>
        <end position="103"/>
    </location>
</feature>
<comment type="subcellular location">
    <subcellularLocation>
        <location evidence="1">Cell membrane</location>
        <topology evidence="1">Multi-pass membrane protein</topology>
    </subcellularLocation>
</comment>
<keyword evidence="6 7" id="KW-0472">Membrane</keyword>
<dbReference type="InterPro" id="IPR000390">
    <property type="entry name" value="Small_drug/metabolite_transptr"/>
</dbReference>
<evidence type="ECO:0000256" key="7">
    <source>
        <dbReference type="SAM" id="Phobius"/>
    </source>
</evidence>
<reference evidence="8 9" key="1">
    <citation type="journal article" date="2011" name="Appl. Environ. Microbiol.">
        <title>Methanogenic archaea isolated from Taiwan's Chelungpu fault.</title>
        <authorList>
            <person name="Wu S.Y."/>
            <person name="Lai M.C."/>
        </authorList>
    </citation>
    <scope>NUCLEOTIDE SEQUENCE [LARGE SCALE GENOMIC DNA]</scope>
    <source>
        <strain evidence="8 9">St545Mb</strain>
    </source>
</reference>
<protein>
    <submittedName>
        <fullName evidence="8">Multidrug transporter</fullName>
    </submittedName>
</protein>
<keyword evidence="5 7" id="KW-1133">Transmembrane helix</keyword>
<dbReference type="AlphaFoldDB" id="A0AAE3HAU0"/>
<comment type="caution">
    <text evidence="8">The sequence shown here is derived from an EMBL/GenBank/DDBJ whole genome shotgun (WGS) entry which is preliminary data.</text>
</comment>
<dbReference type="PANTHER" id="PTHR30561">
    <property type="entry name" value="SMR FAMILY PROTON-DEPENDENT DRUG EFFLUX TRANSPORTER SUGE"/>
    <property type="match status" value="1"/>
</dbReference>
<keyword evidence="2" id="KW-0813">Transport</keyword>
<evidence type="ECO:0000256" key="6">
    <source>
        <dbReference type="ARBA" id="ARBA00023136"/>
    </source>
</evidence>
<keyword evidence="3" id="KW-1003">Cell membrane</keyword>
<keyword evidence="4 7" id="KW-0812">Transmembrane</keyword>
<dbReference type="RefSeq" id="WP_256622749.1">
    <property type="nucleotide sequence ID" value="NZ_JTEO01000004.1"/>
</dbReference>
<evidence type="ECO:0000256" key="4">
    <source>
        <dbReference type="ARBA" id="ARBA00022692"/>
    </source>
</evidence>